<feature type="region of interest" description="Disordered" evidence="1">
    <location>
        <begin position="1086"/>
        <end position="1107"/>
    </location>
</feature>
<dbReference type="GO" id="GO:0006260">
    <property type="term" value="P:DNA replication"/>
    <property type="evidence" value="ECO:0007669"/>
    <property type="project" value="InterPro"/>
</dbReference>
<gene>
    <name evidence="2" type="ORF">F8388_024475</name>
</gene>
<feature type="region of interest" description="Disordered" evidence="1">
    <location>
        <begin position="611"/>
        <end position="634"/>
    </location>
</feature>
<evidence type="ECO:0000256" key="1">
    <source>
        <dbReference type="SAM" id="MobiDB-lite"/>
    </source>
</evidence>
<accession>A0A7J6E1S0</accession>
<evidence type="ECO:0000313" key="2">
    <source>
        <dbReference type="EMBL" id="KAF4352363.1"/>
    </source>
</evidence>
<dbReference type="EMBL" id="JAATIP010000315">
    <property type="protein sequence ID" value="KAF4352363.1"/>
    <property type="molecule type" value="Genomic_DNA"/>
</dbReference>
<name>A0A7J6E1S0_CANSA</name>
<reference evidence="2 3" key="1">
    <citation type="journal article" date="2020" name="bioRxiv">
        <title>Sequence and annotation of 42 cannabis genomes reveals extensive copy number variation in cannabinoid synthesis and pathogen resistance genes.</title>
        <authorList>
            <person name="Mckernan K.J."/>
            <person name="Helbert Y."/>
            <person name="Kane L.T."/>
            <person name="Ebling H."/>
            <person name="Zhang L."/>
            <person name="Liu B."/>
            <person name="Eaton Z."/>
            <person name="Mclaughlin S."/>
            <person name="Kingan S."/>
            <person name="Baybayan P."/>
            <person name="Concepcion G."/>
            <person name="Jordan M."/>
            <person name="Riva A."/>
            <person name="Barbazuk W."/>
            <person name="Harkins T."/>
        </authorList>
    </citation>
    <scope>NUCLEOTIDE SEQUENCE [LARGE SCALE GENOMIC DNA]</scope>
    <source>
        <strain evidence="3">cv. Jamaican Lion 4</strain>
        <tissue evidence="2">Leaf</tissue>
    </source>
</reference>
<dbReference type="GO" id="GO:0033314">
    <property type="term" value="P:mitotic DNA replication checkpoint signaling"/>
    <property type="evidence" value="ECO:0007669"/>
    <property type="project" value="InterPro"/>
</dbReference>
<dbReference type="GO" id="GO:0030174">
    <property type="term" value="P:regulation of DNA-templated DNA replication initiation"/>
    <property type="evidence" value="ECO:0007669"/>
    <property type="project" value="TreeGrafter"/>
</dbReference>
<proteinExistence type="predicted"/>
<dbReference type="AlphaFoldDB" id="A0A7J6E1S0"/>
<dbReference type="PANTHER" id="PTHR21556">
    <property type="entry name" value="TRESLIN"/>
    <property type="match status" value="1"/>
</dbReference>
<dbReference type="GO" id="GO:0007095">
    <property type="term" value="P:mitotic G2 DNA damage checkpoint signaling"/>
    <property type="evidence" value="ECO:0007669"/>
    <property type="project" value="TreeGrafter"/>
</dbReference>
<protein>
    <submittedName>
        <fullName evidence="2">Uncharacterized protein</fullName>
    </submittedName>
</protein>
<sequence length="1200" mass="135412">MENDSNSKAPIIDYSQTQRIVLLIDLNPLTFLKDPTHFLNSIISSAKTLLTFPPLLSSLFAFKLFFSSLSPLLSSSKVHQFISNSKLSLSFDHPISSFLSISQALNALPPFNNDNGNPSLDSSPRASCVAASMRQLVHDYAWDPVIQEPESGMLLNCDSVRVRSNLVVLLSPFCSSVKSLSEFLNVGINDGCLENLNSFCEKFSGFFANVNDALVSRDIQFSWVDVRYGMGDDGEVGIDESDLRFKFFESGVRNLGWGFCSTDSIVLGSALVPFGLIYPRIAISPNNFSCNDCSKKLHMQLSLEILDVAQKPLECKCCDLELVNLKLLPRNRSDNDVLHILEIMNKRKGGGVLNEKLWRNFGDGVNNLQVKALYRFNKFEKFKDHLSDPILVREFSLKPEKAKQESCGDFFADKVLELMATELGDIVPRKSAPIWQILSSFLYREGYWALVSLSNNSGHSLKGILKPFSISSALLFITNDEFLPHMVVEDFDGADVTPSSSKTTVEIKRSGRDGKKMRSKRSFKLLQDQTWSSFCAAAFENSGIELEEAYFSRGCNNSKKLRFLKCWMKQIKKSNCSSPVIEEKSNPSQEVQIGINDRLTELHQESQQPILSASAGETSINESSRIQDESAAEIQPETSESFLSTLLNKIQQGLESEAVDLGALAQRLVNSSINWLKKKCEAEAASEGQLPVISSQDTTGSFHNTELLKLLLKDPKDLISKCRSNDPPIQSSEASSEKIIREYELQILFRMEILQSEVRESIGESLKQKFVKQICLLLDTIQCHLEGGFFGEWSLDSYVGKFIKARYSSTLEDVVHKIYKKMDLLLFADEDGPPNCLLNSEDSNQSWKEKPDKDEVGENSLFSEPLSAEDESHQLLQHGRRTQGVAQDLARRLTEAQERRERARRFSSFTSWMPDLQRVWAPKQPKAVMPRSDSLPKLSKRKRHVEEVSDTVCETPMADKKRSNLRRNSFDSRYNSFYNEDYHDNEFSSQPCASVSKALFQDDLGKFIQFAFEYPNMSAISFSKFTASVIFSLSNSTSSPCSISSHFSSLYPSLLRNFPSCSQSLSRSSPGKLHFRFHIPSCSSKSSEAEEEDEKEKEESSSPDDEWLKKLPEKKKPLYSHSLPCIEAWLRSLGFHQSTEDRAVWLVEKHEWHAQLSLDVTDLYIRYLKTGPGNLEKDMERRFSYALSREDIENAVLGGP</sequence>
<dbReference type="InterPro" id="IPR026153">
    <property type="entry name" value="Treslin"/>
</dbReference>
<dbReference type="PANTHER" id="PTHR21556:SF2">
    <property type="entry name" value="TRESLIN"/>
    <property type="match status" value="1"/>
</dbReference>
<dbReference type="InterPro" id="IPR021489">
    <property type="entry name" value="DUF3143"/>
</dbReference>
<feature type="compositionally biased region" description="Basic and acidic residues" evidence="1">
    <location>
        <begin position="847"/>
        <end position="856"/>
    </location>
</feature>
<dbReference type="GO" id="GO:0005634">
    <property type="term" value="C:nucleus"/>
    <property type="evidence" value="ECO:0007669"/>
    <property type="project" value="InterPro"/>
</dbReference>
<dbReference type="Pfam" id="PF11341">
    <property type="entry name" value="DUF3143"/>
    <property type="match status" value="1"/>
</dbReference>
<comment type="caution">
    <text evidence="2">The sequence shown here is derived from an EMBL/GenBank/DDBJ whole genome shotgun (WGS) entry which is preliminary data.</text>
</comment>
<feature type="compositionally biased region" description="Acidic residues" evidence="1">
    <location>
        <begin position="1089"/>
        <end position="1105"/>
    </location>
</feature>
<evidence type="ECO:0000313" key="3">
    <source>
        <dbReference type="Proteomes" id="UP000525078"/>
    </source>
</evidence>
<dbReference type="GO" id="GO:0010212">
    <property type="term" value="P:response to ionizing radiation"/>
    <property type="evidence" value="ECO:0007669"/>
    <property type="project" value="InterPro"/>
</dbReference>
<organism evidence="2 3">
    <name type="scientific">Cannabis sativa</name>
    <name type="common">Hemp</name>
    <name type="synonym">Marijuana</name>
    <dbReference type="NCBI Taxonomy" id="3483"/>
    <lineage>
        <taxon>Eukaryota</taxon>
        <taxon>Viridiplantae</taxon>
        <taxon>Streptophyta</taxon>
        <taxon>Embryophyta</taxon>
        <taxon>Tracheophyta</taxon>
        <taxon>Spermatophyta</taxon>
        <taxon>Magnoliopsida</taxon>
        <taxon>eudicotyledons</taxon>
        <taxon>Gunneridae</taxon>
        <taxon>Pentapetalae</taxon>
        <taxon>rosids</taxon>
        <taxon>fabids</taxon>
        <taxon>Rosales</taxon>
        <taxon>Cannabaceae</taxon>
        <taxon>Cannabis</taxon>
    </lineage>
</organism>
<dbReference type="GO" id="GO:0003682">
    <property type="term" value="F:chromatin binding"/>
    <property type="evidence" value="ECO:0007669"/>
    <property type="project" value="TreeGrafter"/>
</dbReference>
<feature type="region of interest" description="Disordered" evidence="1">
    <location>
        <begin position="838"/>
        <end position="859"/>
    </location>
</feature>
<feature type="compositionally biased region" description="Polar residues" evidence="1">
    <location>
        <begin position="611"/>
        <end position="624"/>
    </location>
</feature>
<dbReference type="Proteomes" id="UP000525078">
    <property type="component" value="Unassembled WGS sequence"/>
</dbReference>